<dbReference type="SUPFAM" id="SSF103473">
    <property type="entry name" value="MFS general substrate transporter"/>
    <property type="match status" value="1"/>
</dbReference>
<evidence type="ECO:0000256" key="2">
    <source>
        <dbReference type="ARBA" id="ARBA00022692"/>
    </source>
</evidence>
<dbReference type="InterPro" id="IPR020846">
    <property type="entry name" value="MFS_dom"/>
</dbReference>
<feature type="transmembrane region" description="Helical" evidence="5">
    <location>
        <begin position="396"/>
        <end position="417"/>
    </location>
</feature>
<feature type="transmembrane region" description="Helical" evidence="5">
    <location>
        <begin position="236"/>
        <end position="260"/>
    </location>
</feature>
<feature type="transmembrane region" description="Helical" evidence="5">
    <location>
        <begin position="139"/>
        <end position="161"/>
    </location>
</feature>
<feature type="domain" description="Major facilitator superfamily (MFS) profile" evidence="6">
    <location>
        <begin position="43"/>
        <end position="531"/>
    </location>
</feature>
<dbReference type="GO" id="GO:0022857">
    <property type="term" value="F:transmembrane transporter activity"/>
    <property type="evidence" value="ECO:0007669"/>
    <property type="project" value="InterPro"/>
</dbReference>
<dbReference type="InterPro" id="IPR036259">
    <property type="entry name" value="MFS_trans_sf"/>
</dbReference>
<evidence type="ECO:0000313" key="8">
    <source>
        <dbReference type="Proteomes" id="UP001215712"/>
    </source>
</evidence>
<dbReference type="InterPro" id="IPR011701">
    <property type="entry name" value="MFS"/>
</dbReference>
<feature type="transmembrane region" description="Helical" evidence="5">
    <location>
        <begin position="167"/>
        <end position="190"/>
    </location>
</feature>
<dbReference type="EMBL" id="JAQJAN010000010">
    <property type="protein sequence ID" value="KAJ5719755.1"/>
    <property type="molecule type" value="Genomic_DNA"/>
</dbReference>
<dbReference type="Proteomes" id="UP001215712">
    <property type="component" value="Unassembled WGS sequence"/>
</dbReference>
<dbReference type="PANTHER" id="PTHR23501:SF59">
    <property type="entry name" value="MAJOR FACILITATOR SUPERFAMILY (MFS) PROFILE DOMAIN-CONTAINING PROTEIN-RELATED"/>
    <property type="match status" value="1"/>
</dbReference>
<feature type="transmembrane region" description="Helical" evidence="5">
    <location>
        <begin position="308"/>
        <end position="329"/>
    </location>
</feature>
<dbReference type="AlphaFoldDB" id="A0AAD6MUR4"/>
<evidence type="ECO:0000256" key="1">
    <source>
        <dbReference type="ARBA" id="ARBA00004141"/>
    </source>
</evidence>
<feature type="transmembrane region" description="Helical" evidence="5">
    <location>
        <begin position="437"/>
        <end position="455"/>
    </location>
</feature>
<feature type="transmembrane region" description="Helical" evidence="5">
    <location>
        <begin position="42"/>
        <end position="65"/>
    </location>
</feature>
<accession>A0AAD6MUR4</accession>
<dbReference type="PANTHER" id="PTHR23501">
    <property type="entry name" value="MAJOR FACILITATOR SUPERFAMILY"/>
    <property type="match status" value="1"/>
</dbReference>
<keyword evidence="3 5" id="KW-1133">Transmembrane helix</keyword>
<name>A0AAD6MUR4_9EURO</name>
<dbReference type="PRINTS" id="PR01036">
    <property type="entry name" value="TCRTETB"/>
</dbReference>
<keyword evidence="2 5" id="KW-0812">Transmembrane</keyword>
<evidence type="ECO:0000256" key="3">
    <source>
        <dbReference type="ARBA" id="ARBA00022989"/>
    </source>
</evidence>
<proteinExistence type="predicted"/>
<dbReference type="Gene3D" id="1.20.1720.10">
    <property type="entry name" value="Multidrug resistance protein D"/>
    <property type="match status" value="1"/>
</dbReference>
<evidence type="ECO:0000313" key="7">
    <source>
        <dbReference type="EMBL" id="KAJ5719755.1"/>
    </source>
</evidence>
<feature type="transmembrane region" description="Helical" evidence="5">
    <location>
        <begin position="77"/>
        <end position="97"/>
    </location>
</feature>
<keyword evidence="4 5" id="KW-0472">Membrane</keyword>
<evidence type="ECO:0000256" key="5">
    <source>
        <dbReference type="SAM" id="Phobius"/>
    </source>
</evidence>
<dbReference type="GO" id="GO:0005886">
    <property type="term" value="C:plasma membrane"/>
    <property type="evidence" value="ECO:0007669"/>
    <property type="project" value="TreeGrafter"/>
</dbReference>
<feature type="transmembrane region" description="Helical" evidence="5">
    <location>
        <begin position="267"/>
        <end position="288"/>
    </location>
</feature>
<feature type="transmembrane region" description="Helical" evidence="5">
    <location>
        <begin position="341"/>
        <end position="362"/>
    </location>
</feature>
<feature type="transmembrane region" description="Helical" evidence="5">
    <location>
        <begin position="197"/>
        <end position="216"/>
    </location>
</feature>
<feature type="transmembrane region" description="Helical" evidence="5">
    <location>
        <begin position="509"/>
        <end position="528"/>
    </location>
</feature>
<comment type="caution">
    <text evidence="7">The sequence shown here is derived from an EMBL/GenBank/DDBJ whole genome shotgun (WGS) entry which is preliminary data.</text>
</comment>
<evidence type="ECO:0000256" key="4">
    <source>
        <dbReference type="ARBA" id="ARBA00023136"/>
    </source>
</evidence>
<dbReference type="Pfam" id="PF07690">
    <property type="entry name" value="MFS_1"/>
    <property type="match status" value="1"/>
</dbReference>
<dbReference type="Gene3D" id="1.20.1250.20">
    <property type="entry name" value="MFS general substrate transporter like domains"/>
    <property type="match status" value="1"/>
</dbReference>
<organism evidence="7 8">
    <name type="scientific">Penicillium malachiteum</name>
    <dbReference type="NCBI Taxonomy" id="1324776"/>
    <lineage>
        <taxon>Eukaryota</taxon>
        <taxon>Fungi</taxon>
        <taxon>Dikarya</taxon>
        <taxon>Ascomycota</taxon>
        <taxon>Pezizomycotina</taxon>
        <taxon>Eurotiomycetes</taxon>
        <taxon>Eurotiomycetidae</taxon>
        <taxon>Eurotiales</taxon>
        <taxon>Aspergillaceae</taxon>
        <taxon>Penicillium</taxon>
    </lineage>
</organism>
<comment type="subcellular location">
    <subcellularLocation>
        <location evidence="1">Membrane</location>
        <topology evidence="1">Multi-pass membrane protein</topology>
    </subcellularLocation>
</comment>
<dbReference type="PROSITE" id="PS50850">
    <property type="entry name" value="MFS"/>
    <property type="match status" value="1"/>
</dbReference>
<reference evidence="7" key="1">
    <citation type="journal article" date="2023" name="IMA Fungus">
        <title>Comparative genomic study of the Penicillium genus elucidates a diverse pangenome and 15 lateral gene transfer events.</title>
        <authorList>
            <person name="Petersen C."/>
            <person name="Sorensen T."/>
            <person name="Nielsen M.R."/>
            <person name="Sondergaard T.E."/>
            <person name="Sorensen J.L."/>
            <person name="Fitzpatrick D.A."/>
            <person name="Frisvad J.C."/>
            <person name="Nielsen K.L."/>
        </authorList>
    </citation>
    <scope>NUCLEOTIDE SEQUENCE</scope>
    <source>
        <strain evidence="7">IBT 17514</strain>
    </source>
</reference>
<evidence type="ECO:0000259" key="6">
    <source>
        <dbReference type="PROSITE" id="PS50850"/>
    </source>
</evidence>
<gene>
    <name evidence="7" type="ORF">N7493_007333</name>
</gene>
<dbReference type="FunFam" id="1.20.1250.20:FF:000786">
    <property type="entry name" value="MFS multidrug transporter, putative"/>
    <property type="match status" value="1"/>
</dbReference>
<feature type="transmembrane region" description="Helical" evidence="5">
    <location>
        <begin position="368"/>
        <end position="389"/>
    </location>
</feature>
<sequence>MGTLTPEDKDQITINAVSVYENASQIDTRSSRSFKLAKNDSLLLLTLASLSLMAAIDGTSISVALPTMSKDLGGTTIEAFWTGTSFTLCSAVFQPVFSALSEAFGRRPLIVIAIVSFTIGAIVAGLANDFTHMLIGRSFQGVGGGGIITLTAVVIADIVPLSHRAKYFGMLSAIWSLGTVIGPVIGGCFAQKVSWRWIFYINFPFIVIGTILVAWSSDFQRRNNVCFYKKLRQMDFIGIAIFVPSTAAFLIPLTWGGVLYSWKSWHTLVPLLAGTAGLCIFTAYEMYLAAHPIIPPSIFCNRTALVSFHGSMVVGLLVWCCLYFLPLYYEAVKGFRPIMSGIALFPETFTLAPSAMVIGLLISRTGKYYWAICVGWLVSTIGLGLLCLLDAETKTVTWVFLNLVGGIGIGMVLPSVALAVQASANEETLGVAVATSTFFRGFGQSIGVAIGGVIFQNMMKSTMLGNPALKSLATEYSQDASGAVEMIRVMQDGMVKEELREAYARSLKFVWAFCCAVSGLTFLISLFTKSYDLNRVFVTKSKDSEQEMQLLVQKVDD</sequence>
<reference evidence="7" key="2">
    <citation type="submission" date="2023-01" db="EMBL/GenBank/DDBJ databases">
        <authorList>
            <person name="Petersen C."/>
        </authorList>
    </citation>
    <scope>NUCLEOTIDE SEQUENCE</scope>
    <source>
        <strain evidence="7">IBT 17514</strain>
    </source>
</reference>
<protein>
    <recommendedName>
        <fullName evidence="6">Major facilitator superfamily (MFS) profile domain-containing protein</fullName>
    </recommendedName>
</protein>
<keyword evidence="8" id="KW-1185">Reference proteome</keyword>
<feature type="transmembrane region" description="Helical" evidence="5">
    <location>
        <begin position="109"/>
        <end position="127"/>
    </location>
</feature>